<gene>
    <name evidence="1" type="ORF">HYN56_01640</name>
</gene>
<accession>A0A2S1YG08</accession>
<dbReference type="KEGG" id="fcr:HYN56_01640"/>
<dbReference type="AlphaFoldDB" id="A0A2S1YG08"/>
<dbReference type="InterPro" id="IPR029063">
    <property type="entry name" value="SAM-dependent_MTases_sf"/>
</dbReference>
<proteinExistence type="predicted"/>
<dbReference type="Gene3D" id="3.40.50.150">
    <property type="entry name" value="Vaccinia Virus protein VP39"/>
    <property type="match status" value="1"/>
</dbReference>
<dbReference type="EMBL" id="CP029255">
    <property type="protein sequence ID" value="AWK02985.1"/>
    <property type="molecule type" value="Genomic_DNA"/>
</dbReference>
<evidence type="ECO:0008006" key="3">
    <source>
        <dbReference type="Google" id="ProtNLM"/>
    </source>
</evidence>
<dbReference type="Proteomes" id="UP000245250">
    <property type="component" value="Chromosome"/>
</dbReference>
<protein>
    <recommendedName>
        <fullName evidence="3">Class I SAM-dependent methyltransferase</fullName>
    </recommendedName>
</protein>
<keyword evidence="2" id="KW-1185">Reference proteome</keyword>
<sequence length="201" mass="24003">MTNKIKRLLKFKKQDNISENRIDIITELKQQKKTDIERWSLNEQLFEDWNERTQILGNYIYPQAHIIEFGAGNMFLKKYLKNYSKYTPSDIIKRFEETVVCDLNEPFNIDLSNYNTVVFSGVLEYVYDIDKIFGQLNSNIKQIVLSYCCSDIVKLSREKNGWLSDYSHSQLVAIFEKYGYIIQDYREWREQSIFNLIKKAD</sequence>
<reference evidence="1 2" key="1">
    <citation type="submission" date="2018-05" db="EMBL/GenBank/DDBJ databases">
        <title>Genome sequencing of Flavobacterium sp. HYN0056.</title>
        <authorList>
            <person name="Yi H."/>
            <person name="Baek C."/>
        </authorList>
    </citation>
    <scope>NUCLEOTIDE SEQUENCE [LARGE SCALE GENOMIC DNA]</scope>
    <source>
        <strain evidence="1 2">HYN0056</strain>
    </source>
</reference>
<evidence type="ECO:0000313" key="2">
    <source>
        <dbReference type="Proteomes" id="UP000245250"/>
    </source>
</evidence>
<dbReference type="SUPFAM" id="SSF53335">
    <property type="entry name" value="S-adenosyl-L-methionine-dependent methyltransferases"/>
    <property type="match status" value="1"/>
</dbReference>
<organism evidence="1 2">
    <name type="scientific">Flavobacterium crocinum</name>
    <dbReference type="NCBI Taxonomy" id="2183896"/>
    <lineage>
        <taxon>Bacteria</taxon>
        <taxon>Pseudomonadati</taxon>
        <taxon>Bacteroidota</taxon>
        <taxon>Flavobacteriia</taxon>
        <taxon>Flavobacteriales</taxon>
        <taxon>Flavobacteriaceae</taxon>
        <taxon>Flavobacterium</taxon>
    </lineage>
</organism>
<name>A0A2S1YG08_9FLAO</name>
<evidence type="ECO:0000313" key="1">
    <source>
        <dbReference type="EMBL" id="AWK02985.1"/>
    </source>
</evidence>